<reference evidence="2 3" key="1">
    <citation type="submission" date="2021-08" db="EMBL/GenBank/DDBJ databases">
        <title>Collinsella faecalis sp. nov. isolated from swine faeces.</title>
        <authorList>
            <person name="Oh B.S."/>
            <person name="Lee J.H."/>
        </authorList>
    </citation>
    <scope>NUCLEOTIDE SEQUENCE [LARGE SCALE GENOMIC DNA]</scope>
    <source>
        <strain evidence="2 3">AGMB00827</strain>
    </source>
</reference>
<dbReference type="Gene3D" id="3.30.2330.20">
    <property type="entry name" value="family 98 glycoside hydrolase"/>
    <property type="match status" value="1"/>
</dbReference>
<accession>A0ABS7MHQ3</accession>
<evidence type="ECO:0000313" key="3">
    <source>
        <dbReference type="Proteomes" id="UP000700908"/>
    </source>
</evidence>
<organism evidence="2 3">
    <name type="scientific">Collinsella ureilytica</name>
    <dbReference type="NCBI Taxonomy" id="2869515"/>
    <lineage>
        <taxon>Bacteria</taxon>
        <taxon>Bacillati</taxon>
        <taxon>Actinomycetota</taxon>
        <taxon>Coriobacteriia</taxon>
        <taxon>Coriobacteriales</taxon>
        <taxon>Coriobacteriaceae</taxon>
        <taxon>Collinsella</taxon>
    </lineage>
</organism>
<name>A0ABS7MHQ3_9ACTN</name>
<gene>
    <name evidence="2" type="ORF">K6V98_00780</name>
</gene>
<keyword evidence="3" id="KW-1185">Reference proteome</keyword>
<feature type="domain" description="Glycosyl hydrolase family 98 C-terminal" evidence="1">
    <location>
        <begin position="30"/>
        <end position="143"/>
    </location>
</feature>
<evidence type="ECO:0000259" key="1">
    <source>
        <dbReference type="Pfam" id="PF08307"/>
    </source>
</evidence>
<protein>
    <recommendedName>
        <fullName evidence="1">Glycosyl hydrolase family 98 C-terminal domain-containing protein</fullName>
    </recommendedName>
</protein>
<comment type="caution">
    <text evidence="2">The sequence shown here is derived from an EMBL/GenBank/DDBJ whole genome shotgun (WGS) entry which is preliminary data.</text>
</comment>
<dbReference type="Pfam" id="PF08307">
    <property type="entry name" value="Glyco_hydro_98C"/>
    <property type="match status" value="1"/>
</dbReference>
<sequence length="144" mass="16444">MDNDRPTPAFTNGIIPMFRRAIAHPAPTREDVRARTKAVFWEKDGSISSMKDFYTDLYSDDETMPLYDTGRYLILPVIPGTTSEEEISELFPHTAILTKSSPDLVHKTEFLNSLYPRLYAGTAYAQRVGKSWYVYNSNANVNRE</sequence>
<evidence type="ECO:0000313" key="2">
    <source>
        <dbReference type="EMBL" id="MBY4796902.1"/>
    </source>
</evidence>
<dbReference type="EMBL" id="JAIMFO010000004">
    <property type="protein sequence ID" value="MBY4796902.1"/>
    <property type="molecule type" value="Genomic_DNA"/>
</dbReference>
<dbReference type="Proteomes" id="UP000700908">
    <property type="component" value="Unassembled WGS sequence"/>
</dbReference>
<proteinExistence type="predicted"/>
<dbReference type="InterPro" id="IPR013190">
    <property type="entry name" value="GH98_C"/>
</dbReference>